<gene>
    <name evidence="1" type="primary">cas3</name>
    <name evidence="1" type="ORF">JFY71_04205</name>
</gene>
<dbReference type="Proteomes" id="UP000595814">
    <property type="component" value="Chromosome"/>
</dbReference>
<dbReference type="EMBL" id="CP066744">
    <property type="protein sequence ID" value="QQK08749.1"/>
    <property type="molecule type" value="Genomic_DNA"/>
</dbReference>
<sequence length="723" mass="85067">MNEYLAKSKPRETIQEHTDNLVKNFKILKEIYPNLNINWDILYWAVIYHDLGKMNLKFQSKLKGKRISGEIPHGILSLAFIDYEKLEDEEYSEEDIRVLFHAVAYHHDRKFDFSEDELIDEISLMEKEVDNFYYDKIPDLIINEEIEADYFYKNDRIFLNENKEGLFFKYTLIKGLLNRLDYAASAYIPVERKNDFLVEGMEKLGFIWNDLQKFMLKNQSENLIVVAQTGMGKTEGGLLWIGDNKGFFILPLKTAINAIYDRVVQIIGNGVEEKVGLLHSDTYKEYLAREKDEKIGIDDYFKRTKQLSLPLTICTLDQLFDLVYRYPGFEQKLATLSYSKIVIDEIQMYSPDLLAYLIIGLEYINKVGGKFAILTATLPGIIVDLLKESKIEFKMPEKPFIDNELKRHSVKILDNEIDKGIILEKYKKNKVLIICNTVKKAQEIYGELKEYIEKERLNLFHSKYIRKDRGEKEQAILEIGSKNSKEYGIWIATQIVEASLDIDFDILLTELSDLNGLFQRMGRCYRKRNFEGTGYNCYVFCGKGISGVNKVVDKDIHKFSKEALKNIDGFITEENKINMIDKVYSTKSLENTEYYKKLKKSIKYVKSFEDYELTKSETRDRFRNISSWNIIPKTVYDKNIDKIEELMKIIKEKHISREERFKAKLAVLEYTVAIYEYDYYKYNVEGIIELSKYERIYIYNCEYSKELGFKNVEKQEDSINNII</sequence>
<name>A0AC61N0J8_9FIRM</name>
<keyword evidence="2" id="KW-1185">Reference proteome</keyword>
<evidence type="ECO:0000313" key="1">
    <source>
        <dbReference type="EMBL" id="QQK08749.1"/>
    </source>
</evidence>
<proteinExistence type="predicted"/>
<reference evidence="1 2" key="1">
    <citation type="journal article" date="2022" name="Int. J. Syst. Evol. Microbiol.">
        <title>Miniphocaeibacter halophilus sp. nov., an ammonium-tolerant acetate-producing bacterium isolated from a biogas system.</title>
        <authorList>
            <person name="Schnurer A."/>
            <person name="Singh A."/>
            <person name="Bi S."/>
            <person name="Qiao W."/>
            <person name="Westerholm M."/>
        </authorList>
    </citation>
    <scope>NUCLEOTIDE SEQUENCE [LARGE SCALE GENOMIC DNA]</scope>
    <source>
        <strain evidence="1 2">AMB_01</strain>
    </source>
</reference>
<accession>A0AC61N0J8</accession>
<evidence type="ECO:0000313" key="2">
    <source>
        <dbReference type="Proteomes" id="UP000595814"/>
    </source>
</evidence>
<protein>
    <submittedName>
        <fullName evidence="1">CRISPR-associated helicase Cas3</fullName>
    </submittedName>
</protein>
<organism evidence="1 2">
    <name type="scientific">Miniphocaeibacter halophilus</name>
    <dbReference type="NCBI Taxonomy" id="2931922"/>
    <lineage>
        <taxon>Bacteria</taxon>
        <taxon>Bacillati</taxon>
        <taxon>Bacillota</taxon>
        <taxon>Tissierellia</taxon>
        <taxon>Tissierellales</taxon>
        <taxon>Peptoniphilaceae</taxon>
        <taxon>Miniphocaeibacter</taxon>
    </lineage>
</organism>